<dbReference type="InterPro" id="IPR023353">
    <property type="entry name" value="LemA-like_dom_sf"/>
</dbReference>
<name>A0A919Q342_9MICO</name>
<dbReference type="InterPro" id="IPR007156">
    <property type="entry name" value="MamQ_LemA"/>
</dbReference>
<keyword evidence="3" id="KW-0812">Transmembrane</keyword>
<organism evidence="6 7">
    <name type="scientific">Demequina activiva</name>
    <dbReference type="NCBI Taxonomy" id="1582364"/>
    <lineage>
        <taxon>Bacteria</taxon>
        <taxon>Bacillati</taxon>
        <taxon>Actinomycetota</taxon>
        <taxon>Actinomycetes</taxon>
        <taxon>Micrococcales</taxon>
        <taxon>Demequinaceae</taxon>
        <taxon>Demequina</taxon>
    </lineage>
</organism>
<sequence>MEWFFVALAIIIVIVILWAIAQYNRLITLRNLVQEAWRQIDVELQRRHDLIPNLVETVKGYAKHERETLEAVIQARSVAVEPGSSHAQQAKQENVLSQALGRLFALAENYPDLKANQNFLELQRELADTEDRLAASRRIYNANVRSMNTKVETFPTSVVAGMFSITREDYFEVQDAAVRQTPNVQF</sequence>
<dbReference type="Proteomes" id="UP000652354">
    <property type="component" value="Unassembled WGS sequence"/>
</dbReference>
<evidence type="ECO:0000256" key="4">
    <source>
        <dbReference type="ARBA" id="ARBA00022989"/>
    </source>
</evidence>
<dbReference type="SUPFAM" id="SSF140478">
    <property type="entry name" value="LemA-like"/>
    <property type="match status" value="1"/>
</dbReference>
<evidence type="ECO:0000256" key="5">
    <source>
        <dbReference type="ARBA" id="ARBA00023136"/>
    </source>
</evidence>
<evidence type="ECO:0000313" key="6">
    <source>
        <dbReference type="EMBL" id="GIG54006.1"/>
    </source>
</evidence>
<keyword evidence="5" id="KW-0472">Membrane</keyword>
<evidence type="ECO:0000256" key="2">
    <source>
        <dbReference type="ARBA" id="ARBA00008854"/>
    </source>
</evidence>
<dbReference type="RefSeq" id="WP_203653466.1">
    <property type="nucleotide sequence ID" value="NZ_BONR01000001.1"/>
</dbReference>
<dbReference type="Gene3D" id="1.20.1440.20">
    <property type="entry name" value="LemA-like domain"/>
    <property type="match status" value="1"/>
</dbReference>
<evidence type="ECO:0000313" key="7">
    <source>
        <dbReference type="Proteomes" id="UP000652354"/>
    </source>
</evidence>
<proteinExistence type="inferred from homology"/>
<keyword evidence="7" id="KW-1185">Reference proteome</keyword>
<dbReference type="EMBL" id="BONR01000001">
    <property type="protein sequence ID" value="GIG54006.1"/>
    <property type="molecule type" value="Genomic_DNA"/>
</dbReference>
<keyword evidence="4" id="KW-1133">Transmembrane helix</keyword>
<evidence type="ECO:0000256" key="1">
    <source>
        <dbReference type="ARBA" id="ARBA00004167"/>
    </source>
</evidence>
<protein>
    <submittedName>
        <fullName evidence="6">LemA family protein</fullName>
    </submittedName>
</protein>
<dbReference type="PANTHER" id="PTHR34478:SF1">
    <property type="entry name" value="PROTEIN LEMA"/>
    <property type="match status" value="1"/>
</dbReference>
<dbReference type="AlphaFoldDB" id="A0A919Q342"/>
<dbReference type="GO" id="GO:0016020">
    <property type="term" value="C:membrane"/>
    <property type="evidence" value="ECO:0007669"/>
    <property type="project" value="UniProtKB-SubCell"/>
</dbReference>
<dbReference type="PANTHER" id="PTHR34478">
    <property type="entry name" value="PROTEIN LEMA"/>
    <property type="match status" value="1"/>
</dbReference>
<gene>
    <name evidence="6" type="ORF">Dac01nite_07580</name>
</gene>
<dbReference type="Pfam" id="PF04011">
    <property type="entry name" value="LemA"/>
    <property type="match status" value="1"/>
</dbReference>
<comment type="similarity">
    <text evidence="2">Belongs to the LemA family.</text>
</comment>
<comment type="subcellular location">
    <subcellularLocation>
        <location evidence="1">Membrane</location>
        <topology evidence="1">Single-pass membrane protein</topology>
    </subcellularLocation>
</comment>
<evidence type="ECO:0000256" key="3">
    <source>
        <dbReference type="ARBA" id="ARBA00022692"/>
    </source>
</evidence>
<accession>A0A919Q342</accession>
<comment type="caution">
    <text evidence="6">The sequence shown here is derived from an EMBL/GenBank/DDBJ whole genome shotgun (WGS) entry which is preliminary data.</text>
</comment>
<reference evidence="6" key="1">
    <citation type="submission" date="2021-01" db="EMBL/GenBank/DDBJ databases">
        <title>Whole genome shotgun sequence of Demequina activiva NBRC 110675.</title>
        <authorList>
            <person name="Komaki H."/>
            <person name="Tamura T."/>
        </authorList>
    </citation>
    <scope>NUCLEOTIDE SEQUENCE</scope>
    <source>
        <strain evidence="6">NBRC 110675</strain>
    </source>
</reference>